<comment type="similarity">
    <text evidence="2 11">Belongs to the WhiB family.</text>
</comment>
<proteinExistence type="inferred from homology"/>
<dbReference type="InterPro" id="IPR003482">
    <property type="entry name" value="Whib"/>
</dbReference>
<feature type="region of interest" description="Disordered" evidence="12">
    <location>
        <begin position="68"/>
        <end position="92"/>
    </location>
</feature>
<comment type="caution">
    <text evidence="14">The sequence shown here is derived from an EMBL/GenBank/DDBJ whole genome shotgun (WGS) entry which is preliminary data.</text>
</comment>
<comment type="function">
    <text evidence="11">Acts as a transcriptional regulator. Probably redox-responsive. The apo- but not holo-form probably binds DNA.</text>
</comment>
<sequence>MTSDWRTSAACRDTDPELFFPAANTGPAWAAQVAAAKAVCRRCPVIEQCRTFAVDGLRYGVAGGLTEQERVTHRRSRTTSGRRGTRSRRLDQVRDDRLTGRRLLEEGVRPRDVATRCGVSERTALRWAAALRQELDAQAERVS</sequence>
<dbReference type="GO" id="GO:0046872">
    <property type="term" value="F:metal ion binding"/>
    <property type="evidence" value="ECO:0007669"/>
    <property type="project" value="UniProtKB-KW"/>
</dbReference>
<evidence type="ECO:0000256" key="6">
    <source>
        <dbReference type="ARBA" id="ARBA00023014"/>
    </source>
</evidence>
<feature type="binding site" evidence="11">
    <location>
        <position position="43"/>
    </location>
    <ligand>
        <name>[4Fe-4S] cluster</name>
        <dbReference type="ChEBI" id="CHEBI:49883"/>
    </ligand>
</feature>
<evidence type="ECO:0000256" key="9">
    <source>
        <dbReference type="ARBA" id="ARBA00023157"/>
    </source>
</evidence>
<evidence type="ECO:0000256" key="10">
    <source>
        <dbReference type="ARBA" id="ARBA00023163"/>
    </source>
</evidence>
<dbReference type="GO" id="GO:0045892">
    <property type="term" value="P:negative regulation of DNA-templated transcription"/>
    <property type="evidence" value="ECO:0007669"/>
    <property type="project" value="TreeGrafter"/>
</dbReference>
<dbReference type="GO" id="GO:0047134">
    <property type="term" value="F:protein-disulfide reductase [NAD(P)H] activity"/>
    <property type="evidence" value="ECO:0007669"/>
    <property type="project" value="TreeGrafter"/>
</dbReference>
<gene>
    <name evidence="11" type="primary">whiB</name>
    <name evidence="14" type="ORF">BJ983_005957</name>
</gene>
<evidence type="ECO:0000256" key="7">
    <source>
        <dbReference type="ARBA" id="ARBA00023015"/>
    </source>
</evidence>
<evidence type="ECO:0000256" key="8">
    <source>
        <dbReference type="ARBA" id="ARBA00023125"/>
    </source>
</evidence>
<evidence type="ECO:0000256" key="4">
    <source>
        <dbReference type="ARBA" id="ARBA00022723"/>
    </source>
</evidence>
<keyword evidence="9 11" id="KW-1015">Disulfide bond</keyword>
<keyword evidence="8 11" id="KW-0238">DNA-binding</keyword>
<dbReference type="Pfam" id="PF02467">
    <property type="entry name" value="Whib"/>
    <property type="match status" value="1"/>
</dbReference>
<dbReference type="InterPro" id="IPR034768">
    <property type="entry name" value="4FE4S_WBL"/>
</dbReference>
<evidence type="ECO:0000313" key="15">
    <source>
        <dbReference type="Proteomes" id="UP000535890"/>
    </source>
</evidence>
<dbReference type="GO" id="GO:0003677">
    <property type="term" value="F:DNA binding"/>
    <property type="evidence" value="ECO:0007669"/>
    <property type="project" value="UniProtKB-UniRule"/>
</dbReference>
<comment type="subcellular location">
    <subcellularLocation>
        <location evidence="1 11">Cytoplasm</location>
    </subcellularLocation>
</comment>
<keyword evidence="10 11" id="KW-0804">Transcription</keyword>
<protein>
    <recommendedName>
        <fullName evidence="11">Transcriptional regulator WhiB</fullName>
    </recommendedName>
</protein>
<feature type="binding site" evidence="11">
    <location>
        <position position="11"/>
    </location>
    <ligand>
        <name>[4Fe-4S] cluster</name>
        <dbReference type="ChEBI" id="CHEBI:49883"/>
    </ligand>
</feature>
<dbReference type="Proteomes" id="UP000535890">
    <property type="component" value="Unassembled WGS sequence"/>
</dbReference>
<keyword evidence="5 11" id="KW-0408">Iron</keyword>
<keyword evidence="11" id="KW-0963">Cytoplasm</keyword>
<dbReference type="AlphaFoldDB" id="A0A7Y9E2J3"/>
<dbReference type="GO" id="GO:0035731">
    <property type="term" value="F:dinitrosyl-iron complex binding"/>
    <property type="evidence" value="ECO:0007669"/>
    <property type="project" value="UniProtKB-UniRule"/>
</dbReference>
<feature type="domain" description="4Fe-4S Wbl-type" evidence="13">
    <location>
        <begin position="10"/>
        <end position="72"/>
    </location>
</feature>
<evidence type="ECO:0000256" key="1">
    <source>
        <dbReference type="ARBA" id="ARBA00004496"/>
    </source>
</evidence>
<keyword evidence="6 11" id="KW-0411">Iron-sulfur</keyword>
<evidence type="ECO:0000313" key="14">
    <source>
        <dbReference type="EMBL" id="NYD39855.1"/>
    </source>
</evidence>
<evidence type="ECO:0000256" key="11">
    <source>
        <dbReference type="HAMAP-Rule" id="MF_01479"/>
    </source>
</evidence>
<dbReference type="PROSITE" id="PS51674">
    <property type="entry name" value="4FE4S_WBL"/>
    <property type="match status" value="1"/>
</dbReference>
<evidence type="ECO:0000256" key="3">
    <source>
        <dbReference type="ARBA" id="ARBA00022485"/>
    </source>
</evidence>
<evidence type="ECO:0000256" key="5">
    <source>
        <dbReference type="ARBA" id="ARBA00023004"/>
    </source>
</evidence>
<comment type="cofactor">
    <cofactor evidence="11">
        <name>[4Fe-4S] cluster</name>
        <dbReference type="ChEBI" id="CHEBI:49883"/>
    </cofactor>
    <text evidence="11">Binds 1 [4Fe-4S] cluster per subunit. Following nitrosylation of the [4Fe-4S] cluster binds 1 [4Fe-8(NO)] cluster per subunit.</text>
</comment>
<dbReference type="GO" id="GO:0045454">
    <property type="term" value="P:cell redox homeostasis"/>
    <property type="evidence" value="ECO:0007669"/>
    <property type="project" value="TreeGrafter"/>
</dbReference>
<keyword evidence="7 11" id="KW-0805">Transcription regulation</keyword>
<dbReference type="GO" id="GO:0051539">
    <property type="term" value="F:4 iron, 4 sulfur cluster binding"/>
    <property type="evidence" value="ECO:0007669"/>
    <property type="project" value="UniProtKB-UniRule"/>
</dbReference>
<evidence type="ECO:0000259" key="13">
    <source>
        <dbReference type="PROSITE" id="PS51674"/>
    </source>
</evidence>
<comment type="PTM">
    <text evidence="11">The Fe-S cluster can be nitrosylated by nitric oxide (NO).</text>
</comment>
<feature type="binding site" evidence="11">
    <location>
        <position position="49"/>
    </location>
    <ligand>
        <name>[4Fe-4S] cluster</name>
        <dbReference type="ChEBI" id="CHEBI:49883"/>
    </ligand>
</feature>
<keyword evidence="15" id="KW-1185">Reference proteome</keyword>
<comment type="PTM">
    <text evidence="11">Upon Fe-S cluster removal intramolecular disulfide bonds are formed.</text>
</comment>
<dbReference type="PANTHER" id="PTHR38839">
    <property type="entry name" value="TRANSCRIPTIONAL REGULATOR WHID-RELATED"/>
    <property type="match status" value="1"/>
</dbReference>
<keyword evidence="3 11" id="KW-0004">4Fe-4S</keyword>
<organism evidence="14 15">
    <name type="scientific">Actinomycetospora corticicola</name>
    <dbReference type="NCBI Taxonomy" id="663602"/>
    <lineage>
        <taxon>Bacteria</taxon>
        <taxon>Bacillati</taxon>
        <taxon>Actinomycetota</taxon>
        <taxon>Actinomycetes</taxon>
        <taxon>Pseudonocardiales</taxon>
        <taxon>Pseudonocardiaceae</taxon>
        <taxon>Actinomycetospora</taxon>
    </lineage>
</organism>
<dbReference type="HAMAP" id="MF_01479">
    <property type="entry name" value="WhiB"/>
    <property type="match status" value="1"/>
</dbReference>
<evidence type="ECO:0000256" key="2">
    <source>
        <dbReference type="ARBA" id="ARBA00006597"/>
    </source>
</evidence>
<accession>A0A7Y9E2J3</accession>
<reference evidence="14 15" key="1">
    <citation type="submission" date="2020-07" db="EMBL/GenBank/DDBJ databases">
        <title>Sequencing the genomes of 1000 actinobacteria strains.</title>
        <authorList>
            <person name="Klenk H.-P."/>
        </authorList>
    </citation>
    <scope>NUCLEOTIDE SEQUENCE [LARGE SCALE GENOMIC DNA]</scope>
    <source>
        <strain evidence="14 15">DSM 45772</strain>
    </source>
</reference>
<keyword evidence="4 11" id="KW-0479">Metal-binding</keyword>
<dbReference type="GO" id="GO:0005737">
    <property type="term" value="C:cytoplasm"/>
    <property type="evidence" value="ECO:0007669"/>
    <property type="project" value="UniProtKB-SubCell"/>
</dbReference>
<name>A0A7Y9E2J3_9PSEU</name>
<feature type="binding site" evidence="11">
    <location>
        <position position="40"/>
    </location>
    <ligand>
        <name>[4Fe-4S] cluster</name>
        <dbReference type="ChEBI" id="CHEBI:49883"/>
    </ligand>
</feature>
<dbReference type="EMBL" id="JACCBN010000001">
    <property type="protein sequence ID" value="NYD39855.1"/>
    <property type="molecule type" value="Genomic_DNA"/>
</dbReference>
<evidence type="ECO:0000256" key="12">
    <source>
        <dbReference type="SAM" id="MobiDB-lite"/>
    </source>
</evidence>